<sequence length="411" mass="45216">MTELTAALTERFCRYVAVTSQSDAAQTTVPSTPGQLELARLLADELQTLGLSDIHIDEHGILTAWREGSVPSAPKIGFVTHLDTVDVGLSPNIKPQVLRFDGSPLCLDWEKDLWLSPDERPEIMDYLGQDILFSDGTSVLGADNKAGVAIIMQLLQQLHDDPFRCGDIYVAFVPDEEIGLRGAKRLDLKRFPVDFAYTIDGAEVGELVYETFNAALVTVTIQGVPAHPISAKGVLVNPLLVAHDLIGRLPRLETPEHTEGREGYFYVTGIQGGPAQAKVLINIRDFDRSAYEARKTLVEQYVQVTQAEHPRARLTCQIEDVYGNILDAVGEDRRALTLLEQAFGIQGVQPHVKPMRGGTDGSALSARGLFTPNYFTGGHNFHSSFEFLPLNSFTKSYQVTETLVRLGTQQV</sequence>
<keyword evidence="3" id="KW-0645">Protease</keyword>
<dbReference type="SUPFAM" id="SSF55031">
    <property type="entry name" value="Bacterial exopeptidase dimerisation domain"/>
    <property type="match status" value="1"/>
</dbReference>
<evidence type="ECO:0000256" key="3">
    <source>
        <dbReference type="ARBA" id="ARBA00022670"/>
    </source>
</evidence>
<dbReference type="Gene3D" id="3.30.70.360">
    <property type="match status" value="1"/>
</dbReference>
<comment type="cofactor">
    <cofactor evidence="1">
        <name>Zn(2+)</name>
        <dbReference type="ChEBI" id="CHEBI:29105"/>
    </cofactor>
</comment>
<dbReference type="PANTHER" id="PTHR42994">
    <property type="entry name" value="PEPTIDASE T"/>
    <property type="match status" value="1"/>
</dbReference>
<proteinExistence type="inferred from homology"/>
<evidence type="ECO:0000256" key="7">
    <source>
        <dbReference type="ARBA" id="ARBA00023049"/>
    </source>
</evidence>
<dbReference type="InterPro" id="IPR010161">
    <property type="entry name" value="Peptidase_M20B"/>
</dbReference>
<dbReference type="NCBIfam" id="NF009920">
    <property type="entry name" value="PRK13381.1"/>
    <property type="match status" value="1"/>
</dbReference>
<dbReference type="PROSITE" id="PS00759">
    <property type="entry name" value="ARGE_DAPE_CPG2_2"/>
    <property type="match status" value="1"/>
</dbReference>
<keyword evidence="7" id="KW-0482">Metalloprotease</keyword>
<evidence type="ECO:0000259" key="9">
    <source>
        <dbReference type="Pfam" id="PF07687"/>
    </source>
</evidence>
<dbReference type="NCBIfam" id="TIGR01882">
    <property type="entry name" value="peptidase-T"/>
    <property type="match status" value="1"/>
</dbReference>
<evidence type="ECO:0000256" key="6">
    <source>
        <dbReference type="ARBA" id="ARBA00022833"/>
    </source>
</evidence>
<keyword evidence="4" id="KW-0479">Metal-binding</keyword>
<accession>A0ABP9VEH6</accession>
<name>A0ABP9VEH6_9DEIO</name>
<evidence type="ECO:0000256" key="2">
    <source>
        <dbReference type="ARBA" id="ARBA00009692"/>
    </source>
</evidence>
<dbReference type="PIRSF" id="PIRSF037215">
    <property type="entry name" value="Peptidase_M20B"/>
    <property type="match status" value="1"/>
</dbReference>
<keyword evidence="11" id="KW-1185">Reference proteome</keyword>
<dbReference type="InterPro" id="IPR011650">
    <property type="entry name" value="Peptidase_M20_dimer"/>
</dbReference>
<evidence type="ECO:0000256" key="5">
    <source>
        <dbReference type="ARBA" id="ARBA00022801"/>
    </source>
</evidence>
<dbReference type="SUPFAM" id="SSF53187">
    <property type="entry name" value="Zn-dependent exopeptidases"/>
    <property type="match status" value="1"/>
</dbReference>
<comment type="similarity">
    <text evidence="2">Belongs to the peptidase M20B family.</text>
</comment>
<dbReference type="Pfam" id="PF07687">
    <property type="entry name" value="M20_dimer"/>
    <property type="match status" value="1"/>
</dbReference>
<dbReference type="InterPro" id="IPR001261">
    <property type="entry name" value="ArgE/DapE_CS"/>
</dbReference>
<evidence type="ECO:0000313" key="11">
    <source>
        <dbReference type="Proteomes" id="UP001458946"/>
    </source>
</evidence>
<protein>
    <recommendedName>
        <fullName evidence="8">Peptidase T</fullName>
        <ecNumber evidence="8">3.4.11.4</ecNumber>
    </recommendedName>
</protein>
<gene>
    <name evidence="10" type="primary">pepT</name>
    <name evidence="10" type="ORF">Dxin01_03397</name>
</gene>
<evidence type="ECO:0000313" key="10">
    <source>
        <dbReference type="EMBL" id="GAA5503638.1"/>
    </source>
</evidence>
<keyword evidence="6" id="KW-0862">Zinc</keyword>
<dbReference type="Pfam" id="PF01546">
    <property type="entry name" value="Peptidase_M20"/>
    <property type="match status" value="1"/>
</dbReference>
<feature type="domain" description="Peptidase M20 dimerisation" evidence="9">
    <location>
        <begin position="209"/>
        <end position="309"/>
    </location>
</feature>
<evidence type="ECO:0000256" key="8">
    <source>
        <dbReference type="NCBIfam" id="TIGR01882"/>
    </source>
</evidence>
<dbReference type="Proteomes" id="UP001458946">
    <property type="component" value="Unassembled WGS sequence"/>
</dbReference>
<dbReference type="EC" id="3.4.11.4" evidence="8"/>
<organism evidence="10 11">
    <name type="scientific">Deinococcus xinjiangensis</name>
    <dbReference type="NCBI Taxonomy" id="457454"/>
    <lineage>
        <taxon>Bacteria</taxon>
        <taxon>Thermotogati</taxon>
        <taxon>Deinococcota</taxon>
        <taxon>Deinococci</taxon>
        <taxon>Deinococcales</taxon>
        <taxon>Deinococcaceae</taxon>
        <taxon>Deinococcus</taxon>
    </lineage>
</organism>
<dbReference type="PANTHER" id="PTHR42994:SF1">
    <property type="entry name" value="PEPTIDASE T"/>
    <property type="match status" value="1"/>
</dbReference>
<evidence type="ECO:0000256" key="4">
    <source>
        <dbReference type="ARBA" id="ARBA00022723"/>
    </source>
</evidence>
<dbReference type="Gene3D" id="3.40.630.10">
    <property type="entry name" value="Zn peptidases"/>
    <property type="match status" value="1"/>
</dbReference>
<reference evidence="10 11" key="1">
    <citation type="submission" date="2024-02" db="EMBL/GenBank/DDBJ databases">
        <title>Deinococcus xinjiangensis NBRC 107630.</title>
        <authorList>
            <person name="Ichikawa N."/>
            <person name="Katano-Makiyama Y."/>
            <person name="Hidaka K."/>
        </authorList>
    </citation>
    <scope>NUCLEOTIDE SEQUENCE [LARGE SCALE GENOMIC DNA]</scope>
    <source>
        <strain evidence="10 11">NBRC 107630</strain>
    </source>
</reference>
<dbReference type="InterPro" id="IPR036264">
    <property type="entry name" value="Bact_exopeptidase_dim_dom"/>
</dbReference>
<dbReference type="EMBL" id="BAABRN010000058">
    <property type="protein sequence ID" value="GAA5503638.1"/>
    <property type="molecule type" value="Genomic_DNA"/>
</dbReference>
<dbReference type="InterPro" id="IPR002933">
    <property type="entry name" value="Peptidase_M20"/>
</dbReference>
<comment type="caution">
    <text evidence="10">The sequence shown here is derived from an EMBL/GenBank/DDBJ whole genome shotgun (WGS) entry which is preliminary data.</text>
</comment>
<evidence type="ECO:0000256" key="1">
    <source>
        <dbReference type="ARBA" id="ARBA00001947"/>
    </source>
</evidence>
<keyword evidence="5" id="KW-0378">Hydrolase</keyword>
<dbReference type="RefSeq" id="WP_353543608.1">
    <property type="nucleotide sequence ID" value="NZ_BAABRN010000058.1"/>
</dbReference>
<dbReference type="NCBIfam" id="NF003976">
    <property type="entry name" value="PRK05469.1"/>
    <property type="match status" value="1"/>
</dbReference>